<sequence>MSESNSFSVQMRLLEGFKFEIDFGSAGQVLTDEPPPLGDGEGPNPSRLLAAAVANCLAASLLFAIRKFKEDPGQVSAQVRGDLERQEGRWRISKLSVELNLGTEAMTIPHLERALSQFENFCVVTQSVRQGIEVSVSVRDSNGDLLHQG</sequence>
<dbReference type="EMBL" id="VRLR01000002">
    <property type="protein sequence ID" value="TXK82034.1"/>
    <property type="molecule type" value="Genomic_DNA"/>
</dbReference>
<dbReference type="RefSeq" id="WP_147903290.1">
    <property type="nucleotide sequence ID" value="NZ_BAAAGC010000017.1"/>
</dbReference>
<proteinExistence type="predicted"/>
<name>A0A5C8M0K5_9GAMM</name>
<reference evidence="1 2" key="1">
    <citation type="submission" date="2019-08" db="EMBL/GenBank/DDBJ databases">
        <title>Draft genome analysis of Rheinheimera tangshanensis isolated from the roots of fresh rice plants (Oryza sativa).</title>
        <authorList>
            <person name="Yu Q."/>
            <person name="Qi Y."/>
            <person name="Zhang H."/>
            <person name="Pu J."/>
        </authorList>
    </citation>
    <scope>NUCLEOTIDE SEQUENCE [LARGE SCALE GENOMIC DNA]</scope>
    <source>
        <strain evidence="1 2">JA3-B52</strain>
    </source>
</reference>
<evidence type="ECO:0000313" key="2">
    <source>
        <dbReference type="Proteomes" id="UP000321814"/>
    </source>
</evidence>
<dbReference type="InterPro" id="IPR036102">
    <property type="entry name" value="OsmC/Ohrsf"/>
</dbReference>
<comment type="caution">
    <text evidence="1">The sequence shown here is derived from an EMBL/GenBank/DDBJ whole genome shotgun (WGS) entry which is preliminary data.</text>
</comment>
<protein>
    <submittedName>
        <fullName evidence="1">OsmC family peroxiredoxin</fullName>
    </submittedName>
</protein>
<dbReference type="Pfam" id="PF02566">
    <property type="entry name" value="OsmC"/>
    <property type="match status" value="1"/>
</dbReference>
<accession>A0A5C8M0K5</accession>
<evidence type="ECO:0000313" key="1">
    <source>
        <dbReference type="EMBL" id="TXK82034.1"/>
    </source>
</evidence>
<organism evidence="1 2">
    <name type="scientific">Rheinheimera tangshanensis</name>
    <dbReference type="NCBI Taxonomy" id="400153"/>
    <lineage>
        <taxon>Bacteria</taxon>
        <taxon>Pseudomonadati</taxon>
        <taxon>Pseudomonadota</taxon>
        <taxon>Gammaproteobacteria</taxon>
        <taxon>Chromatiales</taxon>
        <taxon>Chromatiaceae</taxon>
        <taxon>Rheinheimera</taxon>
    </lineage>
</organism>
<dbReference type="Gene3D" id="3.30.300.20">
    <property type="match status" value="1"/>
</dbReference>
<dbReference type="SUPFAM" id="SSF82784">
    <property type="entry name" value="OsmC-like"/>
    <property type="match status" value="1"/>
</dbReference>
<dbReference type="OrthoDB" id="5297623at2"/>
<dbReference type="Proteomes" id="UP000321814">
    <property type="component" value="Unassembled WGS sequence"/>
</dbReference>
<dbReference type="InterPro" id="IPR015946">
    <property type="entry name" value="KH_dom-like_a/b"/>
</dbReference>
<keyword evidence="2" id="KW-1185">Reference proteome</keyword>
<gene>
    <name evidence="1" type="ORF">FU839_03865</name>
</gene>
<dbReference type="AlphaFoldDB" id="A0A5C8M0K5"/>
<dbReference type="InterPro" id="IPR003718">
    <property type="entry name" value="OsmC/Ohr_fam"/>
</dbReference>